<gene>
    <name evidence="1" type="ORF">GCM10012287_26740</name>
</gene>
<proteinExistence type="predicted"/>
<reference evidence="2" key="1">
    <citation type="journal article" date="2019" name="Int. J. Syst. Evol. Microbiol.">
        <title>The Global Catalogue of Microorganisms (GCM) 10K type strain sequencing project: providing services to taxonomists for standard genome sequencing and annotation.</title>
        <authorList>
            <consortium name="The Broad Institute Genomics Platform"/>
            <consortium name="The Broad Institute Genome Sequencing Center for Infectious Disease"/>
            <person name="Wu L."/>
            <person name="Ma J."/>
        </authorList>
    </citation>
    <scope>NUCLEOTIDE SEQUENCE [LARGE SCALE GENOMIC DNA]</scope>
    <source>
        <strain evidence="2">CGMCC 4.7178</strain>
    </source>
</reference>
<organism evidence="1 2">
    <name type="scientific">Streptomyces daqingensis</name>
    <dbReference type="NCBI Taxonomy" id="1472640"/>
    <lineage>
        <taxon>Bacteria</taxon>
        <taxon>Bacillati</taxon>
        <taxon>Actinomycetota</taxon>
        <taxon>Actinomycetes</taxon>
        <taxon>Kitasatosporales</taxon>
        <taxon>Streptomycetaceae</taxon>
        <taxon>Streptomyces</taxon>
    </lineage>
</organism>
<protein>
    <submittedName>
        <fullName evidence="1">Uncharacterized protein</fullName>
    </submittedName>
</protein>
<sequence>MNSLWHSGAARPGVMIQRMDTEITVALIGAAGVCGTIAGTVVGARIQAHGGHAQAQAARDAADTAAQSVRRQALHELRWTTLTALLRAASECMEVTEHLFVSSQARVDVEQAEVERAIHTFRLVYAEAELAAPHGLDDFLRHMNSAVMGAYQAGKMRAPTERAIRALEKLTQEGDPAAVRVQECLIQLRAAGAPLWNTRLSSPPPEYAEVIEALYAVPRLDRSQVRLLLDNAAVPHEFERHPYGNVRGARQEWAERRNAYRDARRELIAAARETMSTDEA</sequence>
<evidence type="ECO:0000313" key="2">
    <source>
        <dbReference type="Proteomes" id="UP000631535"/>
    </source>
</evidence>
<dbReference type="EMBL" id="BMMP01000007">
    <property type="protein sequence ID" value="GGO49423.1"/>
    <property type="molecule type" value="Genomic_DNA"/>
</dbReference>
<name>A0ABQ2MBL4_9ACTN</name>
<comment type="caution">
    <text evidence="1">The sequence shown here is derived from an EMBL/GenBank/DDBJ whole genome shotgun (WGS) entry which is preliminary data.</text>
</comment>
<dbReference type="Proteomes" id="UP000631535">
    <property type="component" value="Unassembled WGS sequence"/>
</dbReference>
<evidence type="ECO:0000313" key="1">
    <source>
        <dbReference type="EMBL" id="GGO49423.1"/>
    </source>
</evidence>
<keyword evidence="2" id="KW-1185">Reference proteome</keyword>
<accession>A0ABQ2MBL4</accession>